<name>A0A2H3DM70_ARMGA</name>
<dbReference type="InterPro" id="IPR032675">
    <property type="entry name" value="LRR_dom_sf"/>
</dbReference>
<proteinExistence type="predicted"/>
<dbReference type="AlphaFoldDB" id="A0A2H3DM70"/>
<evidence type="ECO:0008006" key="3">
    <source>
        <dbReference type="Google" id="ProtNLM"/>
    </source>
</evidence>
<dbReference type="EMBL" id="KZ293672">
    <property type="protein sequence ID" value="PBK88546.1"/>
    <property type="molecule type" value="Genomic_DNA"/>
</dbReference>
<dbReference type="STRING" id="47427.A0A2H3DM70"/>
<sequence length="448" mass="50585">MILINITLPFSDLNQDILKYIASRPAGYVHKLRICIWGSNAEQYAPTDWDVAESGNLKDKPRSSCSRLETKASSDAFRSLYNRAFVSLINLQAFTLCISNGSRKATPFFFQDTFNSLMKLPIIDLHLTHPDFTLPYFSHLSQFRNIRKFSLTGYQKNSTPTIEKTLARVLANNHLLSDLFLHLVARWDQSTTSLIVSGIERVFPTQSTTNLSLRHLTLKEGNITAAPHIFHHLRGLQSLQISNVDLYDTSTGFWIELARQRIYIPSNTIKSRGVPSAVIDYLVSDEGMVELTFEVETDRGNVSKRVLSEVVPRHSCTLQVLHLTSCWGGHWAVGRLPEYAVGVSQCSKLHVLGIVVEGNKAFTDLVLSLLRVLPNLQTLRLVAHTNDFTPVVKRIECIRDDEPLLKRLQVIVSVSYLGCIKFLAGRSGWDFDDEEPDVLRDDPWYLGA</sequence>
<dbReference type="InParanoid" id="A0A2H3DM70"/>
<keyword evidence="2" id="KW-1185">Reference proteome</keyword>
<dbReference type="Gene3D" id="3.80.10.10">
    <property type="entry name" value="Ribonuclease Inhibitor"/>
    <property type="match status" value="1"/>
</dbReference>
<reference evidence="2" key="1">
    <citation type="journal article" date="2017" name="Nat. Ecol. Evol.">
        <title>Genome expansion and lineage-specific genetic innovations in the forest pathogenic fungi Armillaria.</title>
        <authorList>
            <person name="Sipos G."/>
            <person name="Prasanna A.N."/>
            <person name="Walter M.C."/>
            <person name="O'Connor E."/>
            <person name="Balint B."/>
            <person name="Krizsan K."/>
            <person name="Kiss B."/>
            <person name="Hess J."/>
            <person name="Varga T."/>
            <person name="Slot J."/>
            <person name="Riley R."/>
            <person name="Boka B."/>
            <person name="Rigling D."/>
            <person name="Barry K."/>
            <person name="Lee J."/>
            <person name="Mihaltcheva S."/>
            <person name="LaButti K."/>
            <person name="Lipzen A."/>
            <person name="Waldron R."/>
            <person name="Moloney N.M."/>
            <person name="Sperisen C."/>
            <person name="Kredics L."/>
            <person name="Vagvoelgyi C."/>
            <person name="Patrignani A."/>
            <person name="Fitzpatrick D."/>
            <person name="Nagy I."/>
            <person name="Doyle S."/>
            <person name="Anderson J.B."/>
            <person name="Grigoriev I.V."/>
            <person name="Gueldener U."/>
            <person name="Muensterkoetter M."/>
            <person name="Nagy L.G."/>
        </authorList>
    </citation>
    <scope>NUCLEOTIDE SEQUENCE [LARGE SCALE GENOMIC DNA]</scope>
    <source>
        <strain evidence="2">Ar21-2</strain>
    </source>
</reference>
<dbReference type="Proteomes" id="UP000217790">
    <property type="component" value="Unassembled WGS sequence"/>
</dbReference>
<organism evidence="1 2">
    <name type="scientific">Armillaria gallica</name>
    <name type="common">Bulbous honey fungus</name>
    <name type="synonym">Armillaria bulbosa</name>
    <dbReference type="NCBI Taxonomy" id="47427"/>
    <lineage>
        <taxon>Eukaryota</taxon>
        <taxon>Fungi</taxon>
        <taxon>Dikarya</taxon>
        <taxon>Basidiomycota</taxon>
        <taxon>Agaricomycotina</taxon>
        <taxon>Agaricomycetes</taxon>
        <taxon>Agaricomycetidae</taxon>
        <taxon>Agaricales</taxon>
        <taxon>Marasmiineae</taxon>
        <taxon>Physalacriaceae</taxon>
        <taxon>Armillaria</taxon>
    </lineage>
</organism>
<gene>
    <name evidence="1" type="ORF">ARMGADRAFT_361556</name>
</gene>
<evidence type="ECO:0000313" key="1">
    <source>
        <dbReference type="EMBL" id="PBK88546.1"/>
    </source>
</evidence>
<evidence type="ECO:0000313" key="2">
    <source>
        <dbReference type="Proteomes" id="UP000217790"/>
    </source>
</evidence>
<dbReference type="SUPFAM" id="SSF52047">
    <property type="entry name" value="RNI-like"/>
    <property type="match status" value="1"/>
</dbReference>
<dbReference type="OMA" id="HKLRICI"/>
<dbReference type="OrthoDB" id="2910278at2759"/>
<accession>A0A2H3DM70</accession>
<protein>
    <recommendedName>
        <fullName evidence="3">F-box domain-containing protein</fullName>
    </recommendedName>
</protein>